<dbReference type="RefSeq" id="WP_021198130.1">
    <property type="nucleotide sequence ID" value="NZ_ATAO01000002.1"/>
</dbReference>
<protein>
    <submittedName>
        <fullName evidence="2">Uncharacterized protein</fullName>
    </submittedName>
</protein>
<evidence type="ECO:0000313" key="3">
    <source>
        <dbReference type="Proteomes" id="UP000016033"/>
    </source>
</evidence>
<proteinExistence type="predicted"/>
<dbReference type="AlphaFoldDB" id="T5KT10"/>
<comment type="caution">
    <text evidence="2">The sequence shown here is derived from an EMBL/GenBank/DDBJ whole genome shotgun (WGS) entry which is preliminary data.</text>
</comment>
<reference evidence="2 3" key="1">
    <citation type="journal article" date="2013" name="Genome Announc.">
        <title>Whole-genome sequences of five oyster-associated bacteria show potential for crude oil hydrocarbon degradation.</title>
        <authorList>
            <person name="Chauhan A."/>
            <person name="Green S."/>
            <person name="Pathak A."/>
            <person name="Thomas J."/>
            <person name="Venkatramanan R."/>
        </authorList>
    </citation>
    <scope>NUCLEOTIDE SEQUENCE [LARGE SCALE GENOMIC DNA]</scope>
    <source>
        <strain evidence="2 3">MF109</strain>
    </source>
</reference>
<gene>
    <name evidence="2" type="ORF">L687_09595</name>
</gene>
<sequence>MTELRPQNSLDALEVLHSRLDAHFSELKQRRQAFSTEAPVFALEHGLSLTDIDALNASVRFAVTHGFSALYWRKNWLPFVVYAAESGYDYEGSEFWPSFEQATPGWAVHGDRDRIRTMFRRFGTDYGGAIPTGGFAQNFPIIAWPITHAVLPVYLQRHLAQLLYEFRMGLTTELLRQPEDLGKRLSARAWGYTERFRIFCSNTSLLGHVAAALLSGEDEESPYLLHSTLLRLVEGLEQERQSKFWLQGARNAASRVRAQGFQPGASCTGAGTQRDRLPNPTDPRLVLRGSDTGWRAYAQLPDLRSLSRRLTHVYDELRTRRARVAGAEDIVLARGRLVTPGQQVRLTHWPDPETSFIELEDGSSDVNALLRDQVEISRGPVWLFKRRAPGLAVEVKSKVVRPDNTYYLVHAEGWVGEGAPGLDPIKLDVAGAAASRLVVPEQLTAAESNALLAAGLSVVTNVAIRPVGIVASSWDGEGAVEWIAGEPGLIGIHAEQVPAGGALSLDGERYNLEWPEGSSELYLTLDDLSVGDHELRVTLTGVAQQTLAEGSLLVTIRDPQVRRDAAEVGEGIRLLASPARPNMSEIWAPGAVTIAGPDGLRVDLAISLRGEADRELTKISHPITLPLLDSDWIGVAKKVRDDSRFTGNFDQAESLELTVSSAGVGQATLRADRGFQPLRWQLLREREQTRAHLIDRTDSPGTRVLLYRFETPVALEELDPNSDVVAPATGGLLTAKGGEGIDASATILLPTRPNDLLGIRVRPNVPTGPRTPGELLRLVFHYRRWAEADLPGDIFAQHHRDAVLEAITRALVSLACGNRWAALENRLANSNDPLGLIDEVQALVGDSDDHTRLAKKIGRSLYAWQDPASLLTGFDEVIQGSLRANGVIGHDSAPRFLLSLAGRPSQVLSWQEVERGYLMQQVIASPALLRAARFAVVGTRLMGEAELAARGF</sequence>
<evidence type="ECO:0000313" key="2">
    <source>
        <dbReference type="EMBL" id="EQM86808.1"/>
    </source>
</evidence>
<dbReference type="Proteomes" id="UP000016033">
    <property type="component" value="Unassembled WGS sequence"/>
</dbReference>
<dbReference type="PATRIC" id="fig|1333857.3.peg.138"/>
<evidence type="ECO:0000256" key="1">
    <source>
        <dbReference type="SAM" id="MobiDB-lite"/>
    </source>
</evidence>
<organism evidence="2 3">
    <name type="scientific">Microbacterium maritypicum MF109</name>
    <dbReference type="NCBI Taxonomy" id="1333857"/>
    <lineage>
        <taxon>Bacteria</taxon>
        <taxon>Bacillati</taxon>
        <taxon>Actinomycetota</taxon>
        <taxon>Actinomycetes</taxon>
        <taxon>Micrococcales</taxon>
        <taxon>Microbacteriaceae</taxon>
        <taxon>Microbacterium</taxon>
    </lineage>
</organism>
<name>T5KT10_MICMQ</name>
<accession>T5KT10</accession>
<feature type="region of interest" description="Disordered" evidence="1">
    <location>
        <begin position="261"/>
        <end position="280"/>
    </location>
</feature>
<dbReference type="EMBL" id="ATAO01000002">
    <property type="protein sequence ID" value="EQM86808.1"/>
    <property type="molecule type" value="Genomic_DNA"/>
</dbReference>